<dbReference type="Gene3D" id="3.40.50.10540">
    <property type="entry name" value="Crotonobetainyl-coa:carnitine coa-transferase, domain 1"/>
    <property type="match status" value="2"/>
</dbReference>
<dbReference type="InterPro" id="IPR050483">
    <property type="entry name" value="CoA-transferase_III_domain"/>
</dbReference>
<gene>
    <name evidence="2" type="ORF">GCM10022380_03000</name>
</gene>
<comment type="caution">
    <text evidence="2">The sequence shown here is derived from an EMBL/GenBank/DDBJ whole genome shotgun (WGS) entry which is preliminary data.</text>
</comment>
<dbReference type="RefSeq" id="WP_237335194.1">
    <property type="nucleotide sequence ID" value="NZ_BAABCM010000001.1"/>
</dbReference>
<dbReference type="Proteomes" id="UP001501624">
    <property type="component" value="Unassembled WGS sequence"/>
</dbReference>
<dbReference type="InterPro" id="IPR003673">
    <property type="entry name" value="CoA-Trfase_fam_III"/>
</dbReference>
<organism evidence="2 3">
    <name type="scientific">Amycolatopsis tucumanensis</name>
    <dbReference type="NCBI Taxonomy" id="401106"/>
    <lineage>
        <taxon>Bacteria</taxon>
        <taxon>Bacillati</taxon>
        <taxon>Actinomycetota</taxon>
        <taxon>Actinomycetes</taxon>
        <taxon>Pseudonocardiales</taxon>
        <taxon>Pseudonocardiaceae</taxon>
        <taxon>Amycolatopsis</taxon>
    </lineage>
</organism>
<keyword evidence="1 2" id="KW-0808">Transferase</keyword>
<evidence type="ECO:0000313" key="3">
    <source>
        <dbReference type="Proteomes" id="UP001501624"/>
    </source>
</evidence>
<evidence type="ECO:0000256" key="1">
    <source>
        <dbReference type="ARBA" id="ARBA00022679"/>
    </source>
</evidence>
<proteinExistence type="predicted"/>
<reference evidence="3" key="1">
    <citation type="journal article" date="2019" name="Int. J. Syst. Evol. Microbiol.">
        <title>The Global Catalogue of Microorganisms (GCM) 10K type strain sequencing project: providing services to taxonomists for standard genome sequencing and annotation.</title>
        <authorList>
            <consortium name="The Broad Institute Genomics Platform"/>
            <consortium name="The Broad Institute Genome Sequencing Center for Infectious Disease"/>
            <person name="Wu L."/>
            <person name="Ma J."/>
        </authorList>
    </citation>
    <scope>NUCLEOTIDE SEQUENCE [LARGE SCALE GENOMIC DNA]</scope>
    <source>
        <strain evidence="3">JCM 17017</strain>
    </source>
</reference>
<dbReference type="PANTHER" id="PTHR48207">
    <property type="entry name" value="SUCCINATE--HYDROXYMETHYLGLUTARATE COA-TRANSFERASE"/>
    <property type="match status" value="1"/>
</dbReference>
<dbReference type="Pfam" id="PF02515">
    <property type="entry name" value="CoA_transf_3"/>
    <property type="match status" value="2"/>
</dbReference>
<dbReference type="PANTHER" id="PTHR48207:SF3">
    <property type="entry name" value="SUCCINATE--HYDROXYMETHYLGLUTARATE COA-TRANSFERASE"/>
    <property type="match status" value="1"/>
</dbReference>
<accession>A0ABP7HET7</accession>
<dbReference type="EMBL" id="BAABCM010000001">
    <property type="protein sequence ID" value="GAA3790025.1"/>
    <property type="molecule type" value="Genomic_DNA"/>
</dbReference>
<evidence type="ECO:0000313" key="2">
    <source>
        <dbReference type="EMBL" id="GAA3790025.1"/>
    </source>
</evidence>
<dbReference type="InterPro" id="IPR044855">
    <property type="entry name" value="CoA-Trfase_III_dom3_sf"/>
</dbReference>
<dbReference type="SUPFAM" id="SSF89796">
    <property type="entry name" value="CoA-transferase family III (CaiB/BaiF)"/>
    <property type="match status" value="2"/>
</dbReference>
<keyword evidence="3" id="KW-1185">Reference proteome</keyword>
<dbReference type="Gene3D" id="3.30.1540.10">
    <property type="entry name" value="formyl-coa transferase, domain 3"/>
    <property type="match status" value="2"/>
</dbReference>
<name>A0ABP7HET7_9PSEU</name>
<dbReference type="InterPro" id="IPR023606">
    <property type="entry name" value="CoA-Trfase_III_dom_1_sf"/>
</dbReference>
<dbReference type="GO" id="GO:0016740">
    <property type="term" value="F:transferase activity"/>
    <property type="evidence" value="ECO:0007669"/>
    <property type="project" value="UniProtKB-KW"/>
</dbReference>
<sequence length="740" mass="78428">MRVLDLTDELARQGARLLVGLGADVVRVDPDDDLDEAARIHWHAGKKLAREADLDALARNADVVLEGGPVAKLRGLNADGSSRWPQTVHVVVTPFGLTGPRRDWTGGDLVLASAGGMTWLGGKPGGQPKPPPREQACQLAGAHGAIAALLGMLAGRGQLVDVSAQEAVAATLETGAISWIHAGRFPVRNGGVYEHVAHRIFAAADGYVAGGYSGSERMWTGLLAWLAEEGEAGDLLDERFADPVVRWAQRPHVDEVITRFVAKRTAREVAEQGRARALPWAEVTPPAELTGNPQLRDRRFFVSIGGTDGTEDAGFPWDAPGLPRPVTLFPLAEGTWTSPPQRPRTAKARALDGIRVLDLTWVLAGPYATKILAEHGADVIKVESRHRHDPTRFSPSMRLRPGAGPDDSGYFLNFNRGKRSVALNLRTPDGQAILRELAAQCDVVVENFSPGVLAKWGLDYESLRALNPRAVLVSMSGVGHTGPWRTAVTFADTLAAMSGLSAETADPGEPPQGLVFGLGDMVAANAAVLGALDLLVRGEGGHVELSQLEAMAATMGPAVLDRGEPAGTAAHPNRSRHAVPHGVYPAAGDDRWIAITAQDDDQWAALRDLAGLPGDGDLAQRRAAEDEIDAALAVWTRGQDAEQLAARLQATGVSAAVVATGRDLVEGDEHLAARGFYQRLTHPLAGEVLHEGIVARLSATPGALTSPAPLLGQHTAEVLRELLDLDDDRLAALRAAGVTE</sequence>
<protein>
    <submittedName>
        <fullName evidence="2">CoA transferase</fullName>
    </submittedName>
</protein>